<proteinExistence type="predicted"/>
<evidence type="ECO:0000313" key="2">
    <source>
        <dbReference type="Proteomes" id="UP000053732"/>
    </source>
</evidence>
<name>A0A0G4PUF7_PENC3</name>
<dbReference type="STRING" id="1429867.A0A0G4PUF7"/>
<organism evidence="1 2">
    <name type="scientific">Penicillium camemberti (strain FM 013)</name>
    <dbReference type="NCBI Taxonomy" id="1429867"/>
    <lineage>
        <taxon>Eukaryota</taxon>
        <taxon>Fungi</taxon>
        <taxon>Dikarya</taxon>
        <taxon>Ascomycota</taxon>
        <taxon>Pezizomycotina</taxon>
        <taxon>Eurotiomycetes</taxon>
        <taxon>Eurotiomycetidae</taxon>
        <taxon>Eurotiales</taxon>
        <taxon>Aspergillaceae</taxon>
        <taxon>Penicillium</taxon>
    </lineage>
</organism>
<sequence>MIANVPQIARLSRHLNQDERHMWTRLIILLLKKDPMRGTTQRISEKTLFHVGLIILNTVDIQGYLLSYSLWSVAVLGAVAVNTTERHTICNTINPWVCMRRRQAVRLQERLMDIWASLREIEDMPLQRLQLLMEPS</sequence>
<dbReference type="EMBL" id="HG793173">
    <property type="protein sequence ID" value="CRL29787.1"/>
    <property type="molecule type" value="Genomic_DNA"/>
</dbReference>
<gene>
    <name evidence="1" type="ORF">PCAMFM013_S040g000013</name>
</gene>
<keyword evidence="2" id="KW-1185">Reference proteome</keyword>
<accession>A0A0G4PUF7</accession>
<protein>
    <submittedName>
        <fullName evidence="1">Str. FM013</fullName>
    </submittedName>
</protein>
<dbReference type="AlphaFoldDB" id="A0A0G4PUF7"/>
<reference evidence="1 2" key="1">
    <citation type="journal article" date="2014" name="Nat. Commun.">
        <title>Multiple recent horizontal transfers of a large genomic region in cheese making fungi.</title>
        <authorList>
            <person name="Cheeseman K."/>
            <person name="Ropars J."/>
            <person name="Renault P."/>
            <person name="Dupont J."/>
            <person name="Gouzy J."/>
            <person name="Branca A."/>
            <person name="Abraham A.L."/>
            <person name="Ceppi M."/>
            <person name="Conseiller E."/>
            <person name="Debuchy R."/>
            <person name="Malagnac F."/>
            <person name="Goarin A."/>
            <person name="Silar P."/>
            <person name="Lacoste S."/>
            <person name="Sallet E."/>
            <person name="Bensimon A."/>
            <person name="Giraud T."/>
            <person name="Brygoo Y."/>
        </authorList>
    </citation>
    <scope>NUCLEOTIDE SEQUENCE [LARGE SCALE GENOMIC DNA]</scope>
    <source>
        <strain evidence="2">FM 013</strain>
    </source>
</reference>
<evidence type="ECO:0000313" key="1">
    <source>
        <dbReference type="EMBL" id="CRL29787.1"/>
    </source>
</evidence>
<dbReference type="Proteomes" id="UP000053732">
    <property type="component" value="Unassembled WGS sequence"/>
</dbReference>